<dbReference type="Pfam" id="PF25137">
    <property type="entry name" value="ADH_Fe_C"/>
    <property type="match status" value="1"/>
</dbReference>
<evidence type="ECO:0000259" key="4">
    <source>
        <dbReference type="Pfam" id="PF00465"/>
    </source>
</evidence>
<feature type="domain" description="Alcohol dehydrogenase iron-type/glycerol dehydrogenase GldA" evidence="4">
    <location>
        <begin position="10"/>
        <end position="177"/>
    </location>
</feature>
<dbReference type="InterPro" id="IPR039697">
    <property type="entry name" value="Alcohol_dehydrogenase_Fe"/>
</dbReference>
<dbReference type="EMBL" id="RBIL01000002">
    <property type="protein sequence ID" value="RKQ86722.1"/>
    <property type="molecule type" value="Genomic_DNA"/>
</dbReference>
<evidence type="ECO:0000313" key="7">
    <source>
        <dbReference type="Proteomes" id="UP000278962"/>
    </source>
</evidence>
<comment type="similarity">
    <text evidence="1">Belongs to the iron-containing alcohol dehydrogenase family.</text>
</comment>
<keyword evidence="2" id="KW-0560">Oxidoreductase</keyword>
<accession>A0A660L1F3</accession>
<evidence type="ECO:0000256" key="2">
    <source>
        <dbReference type="ARBA" id="ARBA00023002"/>
    </source>
</evidence>
<dbReference type="OrthoDB" id="323926at2"/>
<reference evidence="6 7" key="1">
    <citation type="submission" date="2018-10" db="EMBL/GenBank/DDBJ databases">
        <title>Genomic Encyclopedia of Archaeal and Bacterial Type Strains, Phase II (KMG-II): from individual species to whole genera.</title>
        <authorList>
            <person name="Goeker M."/>
        </authorList>
    </citation>
    <scope>NUCLEOTIDE SEQUENCE [LARGE SCALE GENOMIC DNA]</scope>
    <source>
        <strain evidence="6 7">DSM 14954</strain>
    </source>
</reference>
<protein>
    <submittedName>
        <fullName evidence="6">Alcohol dehydrogenase</fullName>
    </submittedName>
</protein>
<dbReference type="Gene3D" id="1.20.1090.10">
    <property type="entry name" value="Dehydroquinate synthase-like - alpha domain"/>
    <property type="match status" value="1"/>
</dbReference>
<keyword evidence="3" id="KW-0520">NAD</keyword>
<dbReference type="PANTHER" id="PTHR11496:SF102">
    <property type="entry name" value="ALCOHOL DEHYDROGENASE 4"/>
    <property type="match status" value="1"/>
</dbReference>
<dbReference type="InterPro" id="IPR018211">
    <property type="entry name" value="ADH_Fe_CS"/>
</dbReference>
<dbReference type="InterPro" id="IPR001670">
    <property type="entry name" value="ADH_Fe/GldA"/>
</dbReference>
<dbReference type="PROSITE" id="PS00913">
    <property type="entry name" value="ADH_IRON_1"/>
    <property type="match status" value="1"/>
</dbReference>
<keyword evidence="7" id="KW-1185">Reference proteome</keyword>
<dbReference type="GO" id="GO:0004022">
    <property type="term" value="F:alcohol dehydrogenase (NAD+) activity"/>
    <property type="evidence" value="ECO:0007669"/>
    <property type="project" value="UniProtKB-ARBA"/>
</dbReference>
<dbReference type="SUPFAM" id="SSF56796">
    <property type="entry name" value="Dehydroquinate synthase-like"/>
    <property type="match status" value="1"/>
</dbReference>
<proteinExistence type="inferred from homology"/>
<sequence length="404" mass="41099">MTPFAVLRAPSQVLFGTGMAEATGRVAATYGRRVLLITDPIIAGTPGFGTVETALRAAGLDVAVSTDAEVDVPSTSVDATVALGLETQPDVVVAVGGGSVIDLAKVTALLLAHGGKLSDYYTVNSVPGPILPLIALPTTAGTGSEATPVAVITDPDTQMKMGVASSHLIPRDAICDPMLTLGAPATVTAHSGIDALSHAIEGYMAAANEPTADLVLSRPQIGKNGLSDTLALSAAGHIAANLERVVQNGDDLEARSGMLYGSLLAGIAFGNSGVSTAHALQFAVGAATHTSHGLGTGLLLPYVMEFNRPARPDDLSALAIAMDSPGDVVEHVHALGQRIGLPASLAAIGIEHDALRGMAEASIGFKRLVDNNPRPLDVPALERILDAAWHGQPARLSEEAASVG</sequence>
<organism evidence="6 7">
    <name type="scientific">Solirubrobacter pauli</name>
    <dbReference type="NCBI Taxonomy" id="166793"/>
    <lineage>
        <taxon>Bacteria</taxon>
        <taxon>Bacillati</taxon>
        <taxon>Actinomycetota</taxon>
        <taxon>Thermoleophilia</taxon>
        <taxon>Solirubrobacterales</taxon>
        <taxon>Solirubrobacteraceae</taxon>
        <taxon>Solirubrobacter</taxon>
    </lineage>
</organism>
<comment type="caution">
    <text evidence="6">The sequence shown here is derived from an EMBL/GenBank/DDBJ whole genome shotgun (WGS) entry which is preliminary data.</text>
</comment>
<feature type="domain" description="Fe-containing alcohol dehydrogenase-like C-terminal" evidence="5">
    <location>
        <begin position="224"/>
        <end position="389"/>
    </location>
</feature>
<evidence type="ECO:0000313" key="6">
    <source>
        <dbReference type="EMBL" id="RKQ86722.1"/>
    </source>
</evidence>
<dbReference type="InterPro" id="IPR056798">
    <property type="entry name" value="ADH_Fe_C"/>
</dbReference>
<gene>
    <name evidence="6" type="ORF">C8N24_4737</name>
</gene>
<dbReference type="Gene3D" id="3.40.50.1970">
    <property type="match status" value="1"/>
</dbReference>
<name>A0A660L1F3_9ACTN</name>
<dbReference type="Pfam" id="PF00465">
    <property type="entry name" value="Fe-ADH"/>
    <property type="match status" value="1"/>
</dbReference>
<dbReference type="Proteomes" id="UP000278962">
    <property type="component" value="Unassembled WGS sequence"/>
</dbReference>
<dbReference type="AlphaFoldDB" id="A0A660L1F3"/>
<dbReference type="RefSeq" id="WP_121254693.1">
    <property type="nucleotide sequence ID" value="NZ_RBIL01000002.1"/>
</dbReference>
<dbReference type="FunFam" id="3.40.50.1970:FF:000003">
    <property type="entry name" value="Alcohol dehydrogenase, iron-containing"/>
    <property type="match status" value="1"/>
</dbReference>
<evidence type="ECO:0000259" key="5">
    <source>
        <dbReference type="Pfam" id="PF25137"/>
    </source>
</evidence>
<dbReference type="PANTHER" id="PTHR11496">
    <property type="entry name" value="ALCOHOL DEHYDROGENASE"/>
    <property type="match status" value="1"/>
</dbReference>
<evidence type="ECO:0000256" key="1">
    <source>
        <dbReference type="ARBA" id="ARBA00007358"/>
    </source>
</evidence>
<dbReference type="GO" id="GO:0046872">
    <property type="term" value="F:metal ion binding"/>
    <property type="evidence" value="ECO:0007669"/>
    <property type="project" value="InterPro"/>
</dbReference>
<evidence type="ECO:0000256" key="3">
    <source>
        <dbReference type="ARBA" id="ARBA00023027"/>
    </source>
</evidence>